<evidence type="ECO:0000256" key="2">
    <source>
        <dbReference type="PROSITE-ProRule" id="PRU00504"/>
    </source>
</evidence>
<keyword evidence="1" id="KW-0677">Repeat</keyword>
<keyword evidence="3" id="KW-0175">Coiled coil</keyword>
<keyword evidence="5" id="KW-1185">Reference proteome</keyword>
<evidence type="ECO:0000313" key="5">
    <source>
        <dbReference type="Proteomes" id="UP000735302"/>
    </source>
</evidence>
<dbReference type="EMBL" id="BLXT01004993">
    <property type="protein sequence ID" value="GFO18770.1"/>
    <property type="molecule type" value="Genomic_DNA"/>
</dbReference>
<feature type="coiled-coil region" evidence="3">
    <location>
        <begin position="79"/>
        <end position="177"/>
    </location>
</feature>
<dbReference type="AlphaFoldDB" id="A0AAV4BGV9"/>
<accession>A0AAV4BGV9</accession>
<dbReference type="GO" id="GO:0043161">
    <property type="term" value="P:proteasome-mediated ubiquitin-dependent protein catabolic process"/>
    <property type="evidence" value="ECO:0007669"/>
    <property type="project" value="TreeGrafter"/>
</dbReference>
<dbReference type="Proteomes" id="UP000735302">
    <property type="component" value="Unassembled WGS sequence"/>
</dbReference>
<dbReference type="GO" id="GO:0008270">
    <property type="term" value="F:zinc ion binding"/>
    <property type="evidence" value="ECO:0007669"/>
    <property type="project" value="UniProtKB-KW"/>
</dbReference>
<dbReference type="InterPro" id="IPR011042">
    <property type="entry name" value="6-blade_b-propeller_TolB-like"/>
</dbReference>
<dbReference type="GO" id="GO:0000209">
    <property type="term" value="P:protein polyubiquitination"/>
    <property type="evidence" value="ECO:0007669"/>
    <property type="project" value="TreeGrafter"/>
</dbReference>
<sequence>MSDRSTQRKEYILDCMYEKFCANSKAYISEVKTALRSHQKGSTSEIYERAIDVLSQDFPVTSSIAGQTKEEEGGDGNELNSLKDRIAQMEKELKEAQKKSSTLASELESVRQEAQKKSLTLETELESVKEEAQKNCSFLETQLNSTIKKNVRLDAKIDDLKHDVKTLASETKELTEVSKQNSANIQGLRKLHVLLKQRNQTAAAAATTPATAATAAATGTAAVTPPPTGATASAISRPLKDVRQRTNFAAKVTKDQSTPDIQDVQLLPGGRILLIDWDNKCMKLFDTQGRHIHSLQCRDSPYRLAVLDSSGASKCITVVVTLPKCAAIDILEVARDDIQVKKTLQMSRKYCAVAAVNKQSLAVAEWAWYNRGIDLIDLDGRLLRQICSSVSTWYMDITEDGELVCSASRNTIARVKVDTGTIVFNNSVPQIKNPWGVAIVSDGSILVTDASNNTLHLVSSQGAWTKQLWSVPSGADQDNKLYSVSMDETMCVCITRSGSVCILDCRY</sequence>
<proteinExistence type="predicted"/>
<dbReference type="InterPro" id="IPR001258">
    <property type="entry name" value="NHL_repeat"/>
</dbReference>
<dbReference type="PROSITE" id="PS51125">
    <property type="entry name" value="NHL"/>
    <property type="match status" value="1"/>
</dbReference>
<protein>
    <submittedName>
        <fullName evidence="4">Uncharacterized protein</fullName>
    </submittedName>
</protein>
<dbReference type="Gene3D" id="2.120.10.30">
    <property type="entry name" value="TolB, C-terminal domain"/>
    <property type="match status" value="1"/>
</dbReference>
<organism evidence="4 5">
    <name type="scientific">Plakobranchus ocellatus</name>
    <dbReference type="NCBI Taxonomy" id="259542"/>
    <lineage>
        <taxon>Eukaryota</taxon>
        <taxon>Metazoa</taxon>
        <taxon>Spiralia</taxon>
        <taxon>Lophotrochozoa</taxon>
        <taxon>Mollusca</taxon>
        <taxon>Gastropoda</taxon>
        <taxon>Heterobranchia</taxon>
        <taxon>Euthyneura</taxon>
        <taxon>Panpulmonata</taxon>
        <taxon>Sacoglossa</taxon>
        <taxon>Placobranchoidea</taxon>
        <taxon>Plakobranchidae</taxon>
        <taxon>Plakobranchus</taxon>
    </lineage>
</organism>
<evidence type="ECO:0000256" key="3">
    <source>
        <dbReference type="SAM" id="Coils"/>
    </source>
</evidence>
<evidence type="ECO:0000256" key="1">
    <source>
        <dbReference type="ARBA" id="ARBA00022737"/>
    </source>
</evidence>
<comment type="caution">
    <text evidence="4">The sequence shown here is derived from an EMBL/GenBank/DDBJ whole genome shotgun (WGS) entry which is preliminary data.</text>
</comment>
<dbReference type="SUPFAM" id="SSF63829">
    <property type="entry name" value="Calcium-dependent phosphotriesterase"/>
    <property type="match status" value="1"/>
</dbReference>
<dbReference type="InterPro" id="IPR050952">
    <property type="entry name" value="TRIM-NHL_E3_ligases"/>
</dbReference>
<dbReference type="GO" id="GO:0061630">
    <property type="term" value="F:ubiquitin protein ligase activity"/>
    <property type="evidence" value="ECO:0007669"/>
    <property type="project" value="TreeGrafter"/>
</dbReference>
<gene>
    <name evidence="4" type="ORF">PoB_004527500</name>
</gene>
<dbReference type="Pfam" id="PF01436">
    <property type="entry name" value="NHL"/>
    <property type="match status" value="1"/>
</dbReference>
<dbReference type="PANTHER" id="PTHR24104:SF25">
    <property type="entry name" value="PROTEIN LIN-41"/>
    <property type="match status" value="1"/>
</dbReference>
<feature type="repeat" description="NHL" evidence="2">
    <location>
        <begin position="430"/>
        <end position="461"/>
    </location>
</feature>
<reference evidence="4 5" key="1">
    <citation type="journal article" date="2021" name="Elife">
        <title>Chloroplast acquisition without the gene transfer in kleptoplastic sea slugs, Plakobranchus ocellatus.</title>
        <authorList>
            <person name="Maeda T."/>
            <person name="Takahashi S."/>
            <person name="Yoshida T."/>
            <person name="Shimamura S."/>
            <person name="Takaki Y."/>
            <person name="Nagai Y."/>
            <person name="Toyoda A."/>
            <person name="Suzuki Y."/>
            <person name="Arimoto A."/>
            <person name="Ishii H."/>
            <person name="Satoh N."/>
            <person name="Nishiyama T."/>
            <person name="Hasebe M."/>
            <person name="Maruyama T."/>
            <person name="Minagawa J."/>
            <person name="Obokata J."/>
            <person name="Shigenobu S."/>
        </authorList>
    </citation>
    <scope>NUCLEOTIDE SEQUENCE [LARGE SCALE GENOMIC DNA]</scope>
</reference>
<name>A0AAV4BGV9_9GAST</name>
<dbReference type="PANTHER" id="PTHR24104">
    <property type="entry name" value="E3 UBIQUITIN-PROTEIN LIGASE NHLRC1-RELATED"/>
    <property type="match status" value="1"/>
</dbReference>
<evidence type="ECO:0000313" key="4">
    <source>
        <dbReference type="EMBL" id="GFO18770.1"/>
    </source>
</evidence>